<dbReference type="AlphaFoldDB" id="A0A5K1K4Y3"/>
<feature type="compositionally biased region" description="Low complexity" evidence="1">
    <location>
        <begin position="100"/>
        <end position="119"/>
    </location>
</feature>
<dbReference type="Gene3D" id="3.50.50.60">
    <property type="entry name" value="FAD/NAD(P)-binding domain"/>
    <property type="match status" value="2"/>
</dbReference>
<proteinExistence type="predicted"/>
<accession>A0A5K1K4Y3</accession>
<gene>
    <name evidence="3" type="primary">I1RYY6</name>
</gene>
<dbReference type="SUPFAM" id="SSF51905">
    <property type="entry name" value="FAD/NAD(P)-binding domain"/>
    <property type="match status" value="1"/>
</dbReference>
<dbReference type="InterPro" id="IPR006076">
    <property type="entry name" value="FAD-dep_OxRdtase"/>
</dbReference>
<dbReference type="GO" id="GO:0042147">
    <property type="term" value="P:retrograde transport, endosome to Golgi"/>
    <property type="evidence" value="ECO:0007669"/>
    <property type="project" value="TreeGrafter"/>
</dbReference>
<feature type="domain" description="FAD dependent oxidoreductase" evidence="2">
    <location>
        <begin position="5"/>
        <end position="85"/>
    </location>
</feature>
<dbReference type="GO" id="GO:0005770">
    <property type="term" value="C:late endosome"/>
    <property type="evidence" value="ECO:0007669"/>
    <property type="project" value="TreeGrafter"/>
</dbReference>
<feature type="compositionally biased region" description="Polar residues" evidence="1">
    <location>
        <begin position="139"/>
        <end position="158"/>
    </location>
</feature>
<protein>
    <submittedName>
        <fullName evidence="3">Vacuolar protein sorting-associated protein 17</fullName>
    </submittedName>
</protein>
<dbReference type="GO" id="GO:0005829">
    <property type="term" value="C:cytosol"/>
    <property type="evidence" value="ECO:0007669"/>
    <property type="project" value="GOC"/>
</dbReference>
<evidence type="ECO:0000256" key="1">
    <source>
        <dbReference type="SAM" id="MobiDB-lite"/>
    </source>
</evidence>
<feature type="region of interest" description="Disordered" evidence="1">
    <location>
        <begin position="342"/>
        <end position="381"/>
    </location>
</feature>
<feature type="region of interest" description="Disordered" evidence="1">
    <location>
        <begin position="97"/>
        <end position="187"/>
    </location>
</feature>
<dbReference type="PANTHER" id="PTHR13847:SF185">
    <property type="entry name" value="FAD DEPENDENT OXIDOREDUCTASE SUPERFAMILY (AFU_ORTHOLOGUE AFUA_3G02360)"/>
    <property type="match status" value="1"/>
</dbReference>
<sequence>MPTTVILGAGIIGLSTAHSLARLASPDHTIHLVEPAPQLFSSASGKAAGFLAKDWFAPAIAPLGLLSFELHRNLANKHNGHTRWGYSESLSYSLDHAYQSDDSTPPTSGASTSPPVSSALAFENTPSSSLGNNAPALAPTSNASTYTDSAASSMSSLGPDSASAGDLDVAHEQPSGRNGSQGQGGLDWLLSNTSRVTVAGTADSSYKTQSADDLPPWLLAQPGALEAISDRRSTAQVIPRKLCEFLLEQCLAAGVTLHHPARATKFVRDEGDPDGLTRLRIGYSAQSKSQSPVDLPCETVVIAAGCWTPQVYATLFPNASRMPRITHLAGYSVTLKSKHWPRTAIPSGSDPDPVEERDTTKLAPEPSASTDPALPGPDGPVRPCYAVFTDTTGFAPEMFSRANGDVWLGGLNPPYASLPKLPSDAYVDPAEVNRLLAVGHELCGADVEMTGQALCFRPVSATGRPIIARMHEADLGDGLKPMGLDGKGGVFVATGHGPWGIALSLGTGQVMAEMVLGRETSANVEQLSRW</sequence>
<dbReference type="EMBL" id="LR728924">
    <property type="protein sequence ID" value="VWP00901.1"/>
    <property type="molecule type" value="Genomic_DNA"/>
</dbReference>
<reference evidence="3" key="1">
    <citation type="submission" date="2019-10" db="EMBL/GenBank/DDBJ databases">
        <authorList>
            <person name="Nor Muhammad N."/>
        </authorList>
    </citation>
    <scope>NUCLEOTIDE SEQUENCE</scope>
</reference>
<dbReference type="InterPro" id="IPR036188">
    <property type="entry name" value="FAD/NAD-bd_sf"/>
</dbReference>
<evidence type="ECO:0000313" key="3">
    <source>
        <dbReference type="EMBL" id="VWP00901.1"/>
    </source>
</evidence>
<dbReference type="Pfam" id="PF01266">
    <property type="entry name" value="DAO"/>
    <property type="match status" value="2"/>
</dbReference>
<organism evidence="3">
    <name type="scientific">Ganoderma boninense</name>
    <dbReference type="NCBI Taxonomy" id="34458"/>
    <lineage>
        <taxon>Eukaryota</taxon>
        <taxon>Fungi</taxon>
        <taxon>Dikarya</taxon>
        <taxon>Basidiomycota</taxon>
        <taxon>Agaricomycotina</taxon>
        <taxon>Agaricomycetes</taxon>
        <taxon>Polyporales</taxon>
        <taxon>Polyporaceae</taxon>
        <taxon>Ganoderma</taxon>
    </lineage>
</organism>
<dbReference type="PANTHER" id="PTHR13847">
    <property type="entry name" value="SARCOSINE DEHYDROGENASE-RELATED"/>
    <property type="match status" value="1"/>
</dbReference>
<name>A0A5K1K4Y3_9APHY</name>
<feature type="domain" description="FAD dependent oxidoreductase" evidence="2">
    <location>
        <begin position="226"/>
        <end position="514"/>
    </location>
</feature>
<evidence type="ECO:0000259" key="2">
    <source>
        <dbReference type="Pfam" id="PF01266"/>
    </source>
</evidence>